<sequence>MKSWFTLAFTTLFSLFSLQSYADSFDLALSNELVEIEFEADFSNAYAFDLSYLHSIYDDRSKNLTSAGFYARTENDVLRAKLGGKFIWVNTSDSNTYGVALGGSIIGYVIPKLWLGGEAYYSPKILLGGDYSTFYDISANIGYDVMEHATVYLGYRNLAADEDKNTLGIYKGFQLGFRFRI</sequence>
<proteinExistence type="predicted"/>
<dbReference type="Proteomes" id="UP000434580">
    <property type="component" value="Unassembled WGS sequence"/>
</dbReference>
<dbReference type="InterPro" id="IPR009998">
    <property type="entry name" value="YfaZ"/>
</dbReference>
<keyword evidence="1" id="KW-0732">Signal</keyword>
<feature type="chain" id="PRO_5024990686" description="Outer membrane protein beta-barrel domain-containing protein" evidence="1">
    <location>
        <begin position="23"/>
        <end position="181"/>
    </location>
</feature>
<reference evidence="2 3" key="1">
    <citation type="submission" date="2019-11" db="EMBL/GenBank/DDBJ databases">
        <authorList>
            <person name="Holert J."/>
        </authorList>
    </citation>
    <scope>NUCLEOTIDE SEQUENCE [LARGE SCALE GENOMIC DNA]</scope>
    <source>
        <strain evidence="2">BC5_2</strain>
    </source>
</reference>
<protein>
    <recommendedName>
        <fullName evidence="4">Outer membrane protein beta-barrel domain-containing protein</fullName>
    </recommendedName>
</protein>
<feature type="signal peptide" evidence="1">
    <location>
        <begin position="1"/>
        <end position="22"/>
    </location>
</feature>
<name>A0A5S9PFY4_9GAMM</name>
<dbReference type="AlphaFoldDB" id="A0A5S9PFY4"/>
<evidence type="ECO:0000313" key="2">
    <source>
        <dbReference type="EMBL" id="CAA0102739.1"/>
    </source>
</evidence>
<evidence type="ECO:0000313" key="3">
    <source>
        <dbReference type="Proteomes" id="UP000434580"/>
    </source>
</evidence>
<accession>A0A5S9PFY4</accession>
<dbReference type="OrthoDB" id="6366116at2"/>
<evidence type="ECO:0000256" key="1">
    <source>
        <dbReference type="SAM" id="SignalP"/>
    </source>
</evidence>
<dbReference type="Pfam" id="PF07437">
    <property type="entry name" value="YfaZ"/>
    <property type="match status" value="1"/>
</dbReference>
<dbReference type="EMBL" id="CACSII010000011">
    <property type="protein sequence ID" value="CAA0102739.1"/>
    <property type="molecule type" value="Genomic_DNA"/>
</dbReference>
<gene>
    <name evidence="2" type="ORF">DPBNPPHM_04028</name>
</gene>
<evidence type="ECO:0008006" key="4">
    <source>
        <dbReference type="Google" id="ProtNLM"/>
    </source>
</evidence>
<organism evidence="2 3">
    <name type="scientific">BD1-7 clade bacterium</name>
    <dbReference type="NCBI Taxonomy" id="2029982"/>
    <lineage>
        <taxon>Bacteria</taxon>
        <taxon>Pseudomonadati</taxon>
        <taxon>Pseudomonadota</taxon>
        <taxon>Gammaproteobacteria</taxon>
        <taxon>Cellvibrionales</taxon>
        <taxon>Spongiibacteraceae</taxon>
        <taxon>BD1-7 clade</taxon>
    </lineage>
</organism>